<feature type="domain" description="Aminotransferase class I/classII large" evidence="1">
    <location>
        <begin position="57"/>
        <end position="362"/>
    </location>
</feature>
<dbReference type="CDD" id="cd00609">
    <property type="entry name" value="AAT_like"/>
    <property type="match status" value="1"/>
</dbReference>
<dbReference type="Gene3D" id="3.90.1150.10">
    <property type="entry name" value="Aspartate Aminotransferase, domain 1"/>
    <property type="match status" value="1"/>
</dbReference>
<dbReference type="InterPro" id="IPR015421">
    <property type="entry name" value="PyrdxlP-dep_Trfase_major"/>
</dbReference>
<accession>A0AA48M8L5</accession>
<dbReference type="Proteomes" id="UP001189619">
    <property type="component" value="Chromosome"/>
</dbReference>
<name>A0AA48M8L5_9BACL</name>
<dbReference type="AlphaFoldDB" id="A0AA48M8L5"/>
<dbReference type="PANTHER" id="PTHR43510">
    <property type="entry name" value="AMINOTRANSFERASE FUNCTION, HYPOTHETICAL (EUROFUNG)"/>
    <property type="match status" value="1"/>
</dbReference>
<reference evidence="2" key="1">
    <citation type="submission" date="2023-07" db="EMBL/GenBank/DDBJ databases">
        <authorList>
            <person name="Ivanov I."/>
            <person name="Teneva D."/>
            <person name="Stoikov I."/>
        </authorList>
    </citation>
    <scope>NUCLEOTIDE SEQUENCE</scope>
    <source>
        <strain evidence="2">4475</strain>
    </source>
</reference>
<gene>
    <name evidence="2" type="ORF">BSPP4475_08105</name>
</gene>
<dbReference type="InterPro" id="IPR015424">
    <property type="entry name" value="PyrdxlP-dep_Trfase"/>
</dbReference>
<keyword evidence="2" id="KW-0808">Transferase</keyword>
<dbReference type="GO" id="GO:0030170">
    <property type="term" value="F:pyridoxal phosphate binding"/>
    <property type="evidence" value="ECO:0007669"/>
    <property type="project" value="InterPro"/>
</dbReference>
<protein>
    <submittedName>
        <fullName evidence="2">Aminotransferase</fullName>
    </submittedName>
</protein>
<dbReference type="RefSeq" id="WP_304415375.1">
    <property type="nucleotide sequence ID" value="NZ_JAUSVZ010000019.1"/>
</dbReference>
<keyword evidence="3" id="KW-1185">Reference proteome</keyword>
<dbReference type="Gene3D" id="3.40.640.10">
    <property type="entry name" value="Type I PLP-dependent aspartate aminotransferase-like (Major domain)"/>
    <property type="match status" value="1"/>
</dbReference>
<dbReference type="PANTHER" id="PTHR43510:SF1">
    <property type="entry name" value="AMINOTRANSFERASE FUNCTION, HYPOTHETICAL (EUROFUNG)"/>
    <property type="match status" value="1"/>
</dbReference>
<dbReference type="SUPFAM" id="SSF53383">
    <property type="entry name" value="PLP-dependent transferases"/>
    <property type="match status" value="1"/>
</dbReference>
<dbReference type="InterPro" id="IPR004839">
    <property type="entry name" value="Aminotransferase_I/II_large"/>
</dbReference>
<sequence length="377" mass="42456">MKMKAFLVEEWMNAHEMNATINMAETCVDSLTLKELITIDGTNPDEFFRSLYPLKLTYGHIEGSPEFRQLVANLYETIEPHQVLVMNGASGANFLVYYSLIEPGDHVIAVHPTYQQLYEVPRSFGATVDLLELRPEHHFLPDLDELKSLIRPNTKMICINNPNNPTGALMERDILEQIVEIARSCGAYVLCDEVYQDLLQDAEADVPSIADLYEKGISTSSVSKVLSLAGLRFGWIAAPQDVIAECMKHRDYTTISCGMLDDVLAVHALKNYDKIVSRSRKILRDNLALLDEWVKHEQSFSYVKPRAGTTAMLKYDFPVPSVTFCTDLLAHTGAFLTPGACFDMEGHVRIGYACSTDVLQTGLEQVSQYVRKMKLYR</sequence>
<organism evidence="2 3">
    <name type="scientific">Brevibacillus aydinogluensis</name>
    <dbReference type="NCBI Taxonomy" id="927786"/>
    <lineage>
        <taxon>Bacteria</taxon>
        <taxon>Bacillati</taxon>
        <taxon>Bacillota</taxon>
        <taxon>Bacilli</taxon>
        <taxon>Bacillales</taxon>
        <taxon>Paenibacillaceae</taxon>
        <taxon>Brevibacillus</taxon>
    </lineage>
</organism>
<evidence type="ECO:0000313" key="2">
    <source>
        <dbReference type="EMBL" id="CAJ1002274.1"/>
    </source>
</evidence>
<dbReference type="InterPro" id="IPR015422">
    <property type="entry name" value="PyrdxlP-dep_Trfase_small"/>
</dbReference>
<dbReference type="EMBL" id="OY569118">
    <property type="protein sequence ID" value="CAJ1002274.1"/>
    <property type="molecule type" value="Genomic_DNA"/>
</dbReference>
<dbReference type="NCBIfam" id="NF005593">
    <property type="entry name" value="PRK07324.1"/>
    <property type="match status" value="1"/>
</dbReference>
<proteinExistence type="predicted"/>
<evidence type="ECO:0000259" key="1">
    <source>
        <dbReference type="Pfam" id="PF00155"/>
    </source>
</evidence>
<dbReference type="Pfam" id="PF00155">
    <property type="entry name" value="Aminotran_1_2"/>
    <property type="match status" value="1"/>
</dbReference>
<dbReference type="GO" id="GO:0008483">
    <property type="term" value="F:transaminase activity"/>
    <property type="evidence" value="ECO:0007669"/>
    <property type="project" value="UniProtKB-KW"/>
</dbReference>
<evidence type="ECO:0000313" key="3">
    <source>
        <dbReference type="Proteomes" id="UP001189619"/>
    </source>
</evidence>
<keyword evidence="2" id="KW-0032">Aminotransferase</keyword>
<dbReference type="KEGG" id="bayd:BSPP4475_08105"/>